<dbReference type="InterPro" id="IPR016032">
    <property type="entry name" value="Sig_transdc_resp-reg_C-effctor"/>
</dbReference>
<feature type="domain" description="HTH luxR-type" evidence="4">
    <location>
        <begin position="43"/>
        <end position="108"/>
    </location>
</feature>
<dbReference type="PRINTS" id="PR00038">
    <property type="entry name" value="HTHLUXR"/>
</dbReference>
<proteinExistence type="predicted"/>
<organism evidence="5 6">
    <name type="scientific">Streptomyces rubiginosohelvolus</name>
    <dbReference type="NCBI Taxonomy" id="67362"/>
    <lineage>
        <taxon>Bacteria</taxon>
        <taxon>Bacillati</taxon>
        <taxon>Actinomycetota</taxon>
        <taxon>Actinomycetes</taxon>
        <taxon>Kitasatosporales</taxon>
        <taxon>Streptomycetaceae</taxon>
        <taxon>Streptomyces</taxon>
    </lineage>
</organism>
<evidence type="ECO:0000259" key="4">
    <source>
        <dbReference type="PROSITE" id="PS50043"/>
    </source>
</evidence>
<keyword evidence="6" id="KW-1185">Reference proteome</keyword>
<dbReference type="CDD" id="cd06170">
    <property type="entry name" value="LuxR_C_like"/>
    <property type="match status" value="1"/>
</dbReference>
<sequence>MRGRRGRFSGCSRTGEDRGATAAAALSARHLAHCGNPRTPGLRCGLQRGLTKRETEIARMAAEGLSGPAMASRLVLSVRTVNNHIQRIYAKLGISSRHQLASALGGYRDTALPES</sequence>
<dbReference type="EMBL" id="JBHXKZ010000001">
    <property type="protein sequence ID" value="MFD4821386.1"/>
    <property type="molecule type" value="Genomic_DNA"/>
</dbReference>
<keyword evidence="3" id="KW-0804">Transcription</keyword>
<protein>
    <submittedName>
        <fullName evidence="5">Response regulator transcription factor</fullName>
    </submittedName>
</protein>
<dbReference type="PROSITE" id="PS50043">
    <property type="entry name" value="HTH_LUXR_2"/>
    <property type="match status" value="1"/>
</dbReference>
<evidence type="ECO:0000256" key="3">
    <source>
        <dbReference type="ARBA" id="ARBA00023163"/>
    </source>
</evidence>
<evidence type="ECO:0000313" key="5">
    <source>
        <dbReference type="EMBL" id="MFD4821386.1"/>
    </source>
</evidence>
<keyword evidence="2" id="KW-0238">DNA-binding</keyword>
<keyword evidence="1" id="KW-0805">Transcription regulation</keyword>
<gene>
    <name evidence="5" type="ORF">ACFWOQ_02320</name>
</gene>
<evidence type="ECO:0000256" key="1">
    <source>
        <dbReference type="ARBA" id="ARBA00023015"/>
    </source>
</evidence>
<reference evidence="5 6" key="1">
    <citation type="submission" date="2024-09" db="EMBL/GenBank/DDBJ databases">
        <title>The Natural Products Discovery Center: Release of the First 8490 Sequenced Strains for Exploring Actinobacteria Biosynthetic Diversity.</title>
        <authorList>
            <person name="Kalkreuter E."/>
            <person name="Kautsar S.A."/>
            <person name="Yang D."/>
            <person name="Bader C.D."/>
            <person name="Teijaro C.N."/>
            <person name="Fluegel L."/>
            <person name="Davis C.M."/>
            <person name="Simpson J.R."/>
            <person name="Lauterbach L."/>
            <person name="Steele A.D."/>
            <person name="Gui C."/>
            <person name="Meng S."/>
            <person name="Li G."/>
            <person name="Viehrig K."/>
            <person name="Ye F."/>
            <person name="Su P."/>
            <person name="Kiefer A.F."/>
            <person name="Nichols A."/>
            <person name="Cepeda A.J."/>
            <person name="Yan W."/>
            <person name="Fan B."/>
            <person name="Jiang Y."/>
            <person name="Adhikari A."/>
            <person name="Zheng C.-J."/>
            <person name="Schuster L."/>
            <person name="Cowan T.M."/>
            <person name="Smanski M.J."/>
            <person name="Chevrette M.G."/>
            <person name="De Carvalho L.P.S."/>
            <person name="Shen B."/>
        </authorList>
    </citation>
    <scope>NUCLEOTIDE SEQUENCE [LARGE SCALE GENOMIC DNA]</scope>
    <source>
        <strain evidence="5 6">NPDC058428</strain>
    </source>
</reference>
<evidence type="ECO:0000256" key="2">
    <source>
        <dbReference type="ARBA" id="ARBA00023125"/>
    </source>
</evidence>
<dbReference type="Proteomes" id="UP001598352">
    <property type="component" value="Unassembled WGS sequence"/>
</dbReference>
<dbReference type="InterPro" id="IPR036388">
    <property type="entry name" value="WH-like_DNA-bd_sf"/>
</dbReference>
<evidence type="ECO:0000313" key="6">
    <source>
        <dbReference type="Proteomes" id="UP001598352"/>
    </source>
</evidence>
<name>A0ABW6F0R2_9ACTN</name>
<accession>A0ABW6F0R2</accession>
<dbReference type="RefSeq" id="WP_382762088.1">
    <property type="nucleotide sequence ID" value="NZ_JBHXKZ010000001.1"/>
</dbReference>
<dbReference type="Pfam" id="PF00196">
    <property type="entry name" value="GerE"/>
    <property type="match status" value="1"/>
</dbReference>
<dbReference type="InterPro" id="IPR000792">
    <property type="entry name" value="Tscrpt_reg_LuxR_C"/>
</dbReference>
<dbReference type="Gene3D" id="1.10.10.10">
    <property type="entry name" value="Winged helix-like DNA-binding domain superfamily/Winged helix DNA-binding domain"/>
    <property type="match status" value="1"/>
</dbReference>
<comment type="caution">
    <text evidence="5">The sequence shown here is derived from an EMBL/GenBank/DDBJ whole genome shotgun (WGS) entry which is preliminary data.</text>
</comment>
<dbReference type="SMART" id="SM00421">
    <property type="entry name" value="HTH_LUXR"/>
    <property type="match status" value="1"/>
</dbReference>
<dbReference type="PANTHER" id="PTHR44688">
    <property type="entry name" value="DNA-BINDING TRANSCRIPTIONAL ACTIVATOR DEVR_DOSR"/>
    <property type="match status" value="1"/>
</dbReference>
<dbReference type="SUPFAM" id="SSF46894">
    <property type="entry name" value="C-terminal effector domain of the bipartite response regulators"/>
    <property type="match status" value="1"/>
</dbReference>
<dbReference type="PANTHER" id="PTHR44688:SF16">
    <property type="entry name" value="DNA-BINDING TRANSCRIPTIONAL ACTIVATOR DEVR_DOSR"/>
    <property type="match status" value="1"/>
</dbReference>